<protein>
    <recommendedName>
        <fullName evidence="1">DinB-like domain-containing protein</fullName>
    </recommendedName>
</protein>
<organism evidence="2 3">
    <name type="scientific">Fibrella aestuarina BUZ 2</name>
    <dbReference type="NCBI Taxonomy" id="1166018"/>
    <lineage>
        <taxon>Bacteria</taxon>
        <taxon>Pseudomonadati</taxon>
        <taxon>Bacteroidota</taxon>
        <taxon>Cytophagia</taxon>
        <taxon>Cytophagales</taxon>
        <taxon>Spirosomataceae</taxon>
        <taxon>Fibrella</taxon>
    </lineage>
</organism>
<dbReference type="Pfam" id="PF12867">
    <property type="entry name" value="DinB_2"/>
    <property type="match status" value="1"/>
</dbReference>
<evidence type="ECO:0000313" key="2">
    <source>
        <dbReference type="EMBL" id="CCG99973.1"/>
    </source>
</evidence>
<dbReference type="OrthoDB" id="1439983at2"/>
<feature type="domain" description="DinB-like" evidence="1">
    <location>
        <begin position="37"/>
        <end position="169"/>
    </location>
</feature>
<dbReference type="AlphaFoldDB" id="I0K770"/>
<dbReference type="eggNOG" id="COG2318">
    <property type="taxonomic scope" value="Bacteria"/>
</dbReference>
<dbReference type="PATRIC" id="fig|1166018.3.peg.3706"/>
<dbReference type="RefSeq" id="WP_015331072.1">
    <property type="nucleotide sequence ID" value="NC_020054.1"/>
</dbReference>
<dbReference type="InterPro" id="IPR034660">
    <property type="entry name" value="DinB/YfiT-like"/>
</dbReference>
<dbReference type="SUPFAM" id="SSF109854">
    <property type="entry name" value="DinB/YfiT-like putative metalloenzymes"/>
    <property type="match status" value="1"/>
</dbReference>
<dbReference type="Proteomes" id="UP000011058">
    <property type="component" value="Chromosome"/>
</dbReference>
<dbReference type="HOGENOM" id="CLU_1561020_0_0_10"/>
<dbReference type="EMBL" id="HE796683">
    <property type="protein sequence ID" value="CCG99973.1"/>
    <property type="molecule type" value="Genomic_DNA"/>
</dbReference>
<dbReference type="KEGG" id="fae:FAES_1964"/>
<proteinExistence type="predicted"/>
<keyword evidence="3" id="KW-1185">Reference proteome</keyword>
<reference evidence="2 3" key="1">
    <citation type="journal article" date="2012" name="J. Bacteriol.">
        <title>Genome Sequence of Fibrella aestuarina BUZ 2T, a Filamentous Marine Bacterium.</title>
        <authorList>
            <person name="Filippini M."/>
            <person name="Qi W."/>
            <person name="Blom J."/>
            <person name="Goesmann A."/>
            <person name="Smits T.H."/>
            <person name="Bagheri H.C."/>
        </authorList>
    </citation>
    <scope>NUCLEOTIDE SEQUENCE [LARGE SCALE GENOMIC DNA]</scope>
    <source>
        <strain evidence="3">BUZ 2T</strain>
    </source>
</reference>
<accession>I0K770</accession>
<evidence type="ECO:0000259" key="1">
    <source>
        <dbReference type="Pfam" id="PF12867"/>
    </source>
</evidence>
<dbReference type="Gene3D" id="1.20.120.450">
    <property type="entry name" value="dinb family like domain"/>
    <property type="match status" value="1"/>
</dbReference>
<dbReference type="STRING" id="1166018.FAES_1964"/>
<name>I0K770_9BACT</name>
<gene>
    <name evidence="2" type="ORF">FAES_1964</name>
</gene>
<evidence type="ECO:0000313" key="3">
    <source>
        <dbReference type="Proteomes" id="UP000011058"/>
    </source>
</evidence>
<dbReference type="InterPro" id="IPR024775">
    <property type="entry name" value="DinB-like"/>
</dbReference>
<sequence length="179" mass="19042">MNQPTNVPEYWLRGPLTDPAGSGQTVPALLQPAAHALLQARDDIRHALVGFPDSALWVRPAGLASVGFHLQHIAGVQDRMLTYARHEALTDAQFAALKQEGHPTAGQDTVAALLDRLSQQTDRTLAALCQTDPATLPDFRPVGRAGLPSTVGGLLFHAAEHSMRHTGQLLVTAKVVGNG</sequence>